<organism evidence="4 5">
    <name type="scientific">Rubrobacter xylanophilus</name>
    <dbReference type="NCBI Taxonomy" id="49319"/>
    <lineage>
        <taxon>Bacteria</taxon>
        <taxon>Bacillati</taxon>
        <taxon>Actinomycetota</taxon>
        <taxon>Rubrobacteria</taxon>
        <taxon>Rubrobacterales</taxon>
        <taxon>Rubrobacteraceae</taxon>
        <taxon>Rubrobacter</taxon>
    </lineage>
</organism>
<feature type="region of interest" description="Disordered" evidence="2">
    <location>
        <begin position="1"/>
        <end position="49"/>
    </location>
</feature>
<feature type="compositionally biased region" description="Basic and acidic residues" evidence="2">
    <location>
        <begin position="17"/>
        <end position="34"/>
    </location>
</feature>
<dbReference type="InterPro" id="IPR011010">
    <property type="entry name" value="DNA_brk_join_enz"/>
</dbReference>
<sequence>MRPARAHPSQGQLRSGRAQDRQEPSEREPNRDGRQGAAGVPRSLVGGDRPGRLALSGRWAHLRHGERYDRNPSNFRSRSFAPLLERAKLPAIRFHDLRHTCATLLLTKNVNPKVVSEMLGHASISFTLDTYSHVLLNMQDSAARALEEALR</sequence>
<dbReference type="GO" id="GO:0015074">
    <property type="term" value="P:DNA integration"/>
    <property type="evidence" value="ECO:0007669"/>
    <property type="project" value="InterPro"/>
</dbReference>
<name>A0A510HH48_9ACTN</name>
<protein>
    <recommendedName>
        <fullName evidence="3">Tyr recombinase domain-containing protein</fullName>
    </recommendedName>
</protein>
<keyword evidence="1" id="KW-0233">DNA recombination</keyword>
<evidence type="ECO:0000313" key="4">
    <source>
        <dbReference type="EMBL" id="BBL79269.1"/>
    </source>
</evidence>
<dbReference type="SUPFAM" id="SSF56349">
    <property type="entry name" value="DNA breaking-rejoining enzymes"/>
    <property type="match status" value="1"/>
</dbReference>
<accession>A0A510HH48</accession>
<evidence type="ECO:0000256" key="2">
    <source>
        <dbReference type="SAM" id="MobiDB-lite"/>
    </source>
</evidence>
<dbReference type="GO" id="GO:0006310">
    <property type="term" value="P:DNA recombination"/>
    <property type="evidence" value="ECO:0007669"/>
    <property type="project" value="UniProtKB-KW"/>
</dbReference>
<dbReference type="CDD" id="cd01189">
    <property type="entry name" value="INT_ICEBs1_C_like"/>
    <property type="match status" value="1"/>
</dbReference>
<feature type="domain" description="Tyr recombinase" evidence="3">
    <location>
        <begin position="1"/>
        <end position="144"/>
    </location>
</feature>
<gene>
    <name evidence="4" type="ORF">RxyAA322_11230</name>
</gene>
<evidence type="ECO:0000256" key="1">
    <source>
        <dbReference type="ARBA" id="ARBA00023172"/>
    </source>
</evidence>
<keyword evidence="5" id="KW-1185">Reference proteome</keyword>
<dbReference type="AlphaFoldDB" id="A0A510HH48"/>
<evidence type="ECO:0000259" key="3">
    <source>
        <dbReference type="PROSITE" id="PS51898"/>
    </source>
</evidence>
<proteinExistence type="predicted"/>
<dbReference type="PROSITE" id="PS51898">
    <property type="entry name" value="TYR_RECOMBINASE"/>
    <property type="match status" value="1"/>
</dbReference>
<dbReference type="Proteomes" id="UP000318065">
    <property type="component" value="Chromosome"/>
</dbReference>
<evidence type="ECO:0000313" key="5">
    <source>
        <dbReference type="Proteomes" id="UP000318065"/>
    </source>
</evidence>
<dbReference type="EMBL" id="AP019791">
    <property type="protein sequence ID" value="BBL79269.1"/>
    <property type="molecule type" value="Genomic_DNA"/>
</dbReference>
<reference evidence="4" key="1">
    <citation type="journal article" date="2019" name="Microbiol. Resour. Announc.">
        <title>Complete Genome Sequence of Rubrobacter xylanophilus Strain AA3-22, Isolated from Arima Onsen in Japan.</title>
        <authorList>
            <person name="Tomariguchi N."/>
            <person name="Miyazaki K."/>
        </authorList>
    </citation>
    <scope>NUCLEOTIDE SEQUENCE [LARGE SCALE GENOMIC DNA]</scope>
    <source>
        <strain evidence="4">AA3-22</strain>
    </source>
</reference>
<dbReference type="InterPro" id="IPR002104">
    <property type="entry name" value="Integrase_catalytic"/>
</dbReference>
<dbReference type="Pfam" id="PF00589">
    <property type="entry name" value="Phage_integrase"/>
    <property type="match status" value="1"/>
</dbReference>
<dbReference type="GO" id="GO:0003677">
    <property type="term" value="F:DNA binding"/>
    <property type="evidence" value="ECO:0007669"/>
    <property type="project" value="InterPro"/>
</dbReference>
<dbReference type="RefSeq" id="WP_172620702.1">
    <property type="nucleotide sequence ID" value="NZ_AP019791.1"/>
</dbReference>
<dbReference type="Gene3D" id="1.10.443.10">
    <property type="entry name" value="Intergrase catalytic core"/>
    <property type="match status" value="1"/>
</dbReference>
<dbReference type="InterPro" id="IPR013762">
    <property type="entry name" value="Integrase-like_cat_sf"/>
</dbReference>